<sequence>MNRIIKIGMDVHSKNYTLCAMEPTIGAEDRIFGEVQVAPDYKEVICFIESLKMKLGPDNKYSIECGYEAGCLGYTLYHQLTGAGVKCVILAPTTMLTQQGKRIKTDKRDARLIAQCLCYGGYHPVYIPTGEDDAVKEYLRMRDDHKLALKKLKQQINAFVLRHGHQYSGTKWTIRHVTWLKKLELAPMYRETLDEYLASCEEQEAKIERYDKRIEEIASEARYQENAKKLGCFLGIRTHTALSLIVETGDFKRFAKGNTYAAFLGLAPGERSSSENVNRLGISKAGNTHLRCLLIEAAKGICKGAIGHKSKELRSRQSGQPAEVIAYADKANTRLRSRYYKMIRHGKKKNVAVAAVARELACFIWGRMTGNISIRPTAGTSGPAASQG</sequence>
<dbReference type="InterPro" id="IPR002525">
    <property type="entry name" value="Transp_IS110-like_N"/>
</dbReference>
<reference evidence="4" key="1">
    <citation type="submission" date="2020-10" db="EMBL/GenBank/DDBJ databases">
        <authorList>
            <person name="Gilroy R."/>
        </authorList>
    </citation>
    <scope>NUCLEOTIDE SEQUENCE</scope>
    <source>
        <strain evidence="4">CHK180-2868</strain>
    </source>
</reference>
<dbReference type="Pfam" id="PF01548">
    <property type="entry name" value="DEDD_Tnp_IS110"/>
    <property type="match status" value="1"/>
</dbReference>
<keyword evidence="1" id="KW-0175">Coiled coil</keyword>
<dbReference type="NCBIfam" id="NF033542">
    <property type="entry name" value="transpos_IS110"/>
    <property type="match status" value="1"/>
</dbReference>
<evidence type="ECO:0000259" key="2">
    <source>
        <dbReference type="Pfam" id="PF01548"/>
    </source>
</evidence>
<organism evidence="4 5">
    <name type="scientific">Candidatus Copromonas faecavium</name>
    <name type="common">nom. illeg.</name>
    <dbReference type="NCBI Taxonomy" id="2840740"/>
    <lineage>
        <taxon>Bacteria</taxon>
        <taxon>Bacillati</taxon>
        <taxon>Bacillota</taxon>
        <taxon>Clostridia</taxon>
        <taxon>Lachnospirales</taxon>
        <taxon>Lachnospiraceae</taxon>
        <taxon>Candidatus Copromonas (nom. illeg.)</taxon>
    </lineage>
</organism>
<evidence type="ECO:0000256" key="1">
    <source>
        <dbReference type="SAM" id="Coils"/>
    </source>
</evidence>
<proteinExistence type="predicted"/>
<dbReference type="Proteomes" id="UP000824250">
    <property type="component" value="Unassembled WGS sequence"/>
</dbReference>
<reference evidence="4" key="2">
    <citation type="journal article" date="2021" name="PeerJ">
        <title>Extensive microbial diversity within the chicken gut microbiome revealed by metagenomics and culture.</title>
        <authorList>
            <person name="Gilroy R."/>
            <person name="Ravi A."/>
            <person name="Getino M."/>
            <person name="Pursley I."/>
            <person name="Horton D.L."/>
            <person name="Alikhan N.F."/>
            <person name="Baker D."/>
            <person name="Gharbi K."/>
            <person name="Hall N."/>
            <person name="Watson M."/>
            <person name="Adriaenssens E.M."/>
            <person name="Foster-Nyarko E."/>
            <person name="Jarju S."/>
            <person name="Secka A."/>
            <person name="Antonio M."/>
            <person name="Oren A."/>
            <person name="Chaudhuri R.R."/>
            <person name="La Ragione R."/>
            <person name="Hildebrand F."/>
            <person name="Pallen M.J."/>
        </authorList>
    </citation>
    <scope>NUCLEOTIDE SEQUENCE</scope>
    <source>
        <strain evidence="4">CHK180-2868</strain>
    </source>
</reference>
<accession>A0A9D1D600</accession>
<feature type="domain" description="Transposase IS116/IS110/IS902 C-terminal" evidence="3">
    <location>
        <begin position="235"/>
        <end position="299"/>
    </location>
</feature>
<dbReference type="GO" id="GO:0006313">
    <property type="term" value="P:DNA transposition"/>
    <property type="evidence" value="ECO:0007669"/>
    <property type="project" value="InterPro"/>
</dbReference>
<dbReference type="Pfam" id="PF02371">
    <property type="entry name" value="Transposase_20"/>
    <property type="match status" value="1"/>
</dbReference>
<dbReference type="EMBL" id="DVGC01000023">
    <property type="protein sequence ID" value="HIR05129.1"/>
    <property type="molecule type" value="Genomic_DNA"/>
</dbReference>
<name>A0A9D1D600_9FIRM</name>
<dbReference type="InterPro" id="IPR047650">
    <property type="entry name" value="Transpos_IS110"/>
</dbReference>
<dbReference type="GO" id="GO:0004803">
    <property type="term" value="F:transposase activity"/>
    <property type="evidence" value="ECO:0007669"/>
    <property type="project" value="InterPro"/>
</dbReference>
<dbReference type="AlphaFoldDB" id="A0A9D1D600"/>
<dbReference type="PANTHER" id="PTHR33055">
    <property type="entry name" value="TRANSPOSASE FOR INSERTION SEQUENCE ELEMENT IS1111A"/>
    <property type="match status" value="1"/>
</dbReference>
<evidence type="ECO:0000313" key="5">
    <source>
        <dbReference type="Proteomes" id="UP000824250"/>
    </source>
</evidence>
<gene>
    <name evidence="4" type="ORF">IAB28_04095</name>
</gene>
<feature type="coiled-coil region" evidence="1">
    <location>
        <begin position="193"/>
        <end position="220"/>
    </location>
</feature>
<evidence type="ECO:0000313" key="4">
    <source>
        <dbReference type="EMBL" id="HIR05129.1"/>
    </source>
</evidence>
<feature type="domain" description="Transposase IS110-like N-terminal" evidence="2">
    <location>
        <begin position="7"/>
        <end position="160"/>
    </location>
</feature>
<protein>
    <submittedName>
        <fullName evidence="4">IS110 family transposase</fullName>
    </submittedName>
</protein>
<evidence type="ECO:0000259" key="3">
    <source>
        <dbReference type="Pfam" id="PF02371"/>
    </source>
</evidence>
<comment type="caution">
    <text evidence="4">The sequence shown here is derived from an EMBL/GenBank/DDBJ whole genome shotgun (WGS) entry which is preliminary data.</text>
</comment>
<dbReference type="InterPro" id="IPR003346">
    <property type="entry name" value="Transposase_20"/>
</dbReference>
<dbReference type="GO" id="GO:0003677">
    <property type="term" value="F:DNA binding"/>
    <property type="evidence" value="ECO:0007669"/>
    <property type="project" value="InterPro"/>
</dbReference>